<dbReference type="AlphaFoldDB" id="A0AAD8QPF1"/>
<reference evidence="1" key="1">
    <citation type="submission" date="2023-07" db="EMBL/GenBank/DDBJ databases">
        <title>A chromosome-level genome assembly of Lolium multiflorum.</title>
        <authorList>
            <person name="Chen Y."/>
            <person name="Copetti D."/>
            <person name="Kolliker R."/>
            <person name="Studer B."/>
        </authorList>
    </citation>
    <scope>NUCLEOTIDE SEQUENCE</scope>
    <source>
        <strain evidence="1">02402/16</strain>
        <tissue evidence="1">Leaf</tissue>
    </source>
</reference>
<comment type="caution">
    <text evidence="1">The sequence shown here is derived from an EMBL/GenBank/DDBJ whole genome shotgun (WGS) entry which is preliminary data.</text>
</comment>
<name>A0AAD8QPF1_LOLMU</name>
<keyword evidence="2" id="KW-1185">Reference proteome</keyword>
<gene>
    <name evidence="1" type="ORF">QYE76_029683</name>
</gene>
<proteinExistence type="predicted"/>
<protein>
    <submittedName>
        <fullName evidence="1">Uncharacterized protein</fullName>
    </submittedName>
</protein>
<evidence type="ECO:0000313" key="1">
    <source>
        <dbReference type="EMBL" id="KAK1606010.1"/>
    </source>
</evidence>
<dbReference type="EMBL" id="JAUUTY010000007">
    <property type="protein sequence ID" value="KAK1606010.1"/>
    <property type="molecule type" value="Genomic_DNA"/>
</dbReference>
<sequence>MRRRTLKRRRDRTGGVDAAATLEAATWGLTGRRRCAGCYAGLPEGTGLAADAPALRWKHTGHGTRLRCADNGHLILLHRRRFSSGFFFGCGEDDGTGEAVALSMRTCARRERGLYKDEGGVNMLRYAR</sequence>
<accession>A0AAD8QPF1</accession>
<dbReference type="Proteomes" id="UP001231189">
    <property type="component" value="Unassembled WGS sequence"/>
</dbReference>
<organism evidence="1 2">
    <name type="scientific">Lolium multiflorum</name>
    <name type="common">Italian ryegrass</name>
    <name type="synonym">Lolium perenne subsp. multiflorum</name>
    <dbReference type="NCBI Taxonomy" id="4521"/>
    <lineage>
        <taxon>Eukaryota</taxon>
        <taxon>Viridiplantae</taxon>
        <taxon>Streptophyta</taxon>
        <taxon>Embryophyta</taxon>
        <taxon>Tracheophyta</taxon>
        <taxon>Spermatophyta</taxon>
        <taxon>Magnoliopsida</taxon>
        <taxon>Liliopsida</taxon>
        <taxon>Poales</taxon>
        <taxon>Poaceae</taxon>
        <taxon>BOP clade</taxon>
        <taxon>Pooideae</taxon>
        <taxon>Poodae</taxon>
        <taxon>Poeae</taxon>
        <taxon>Poeae Chloroplast Group 2 (Poeae type)</taxon>
        <taxon>Loliodinae</taxon>
        <taxon>Loliinae</taxon>
        <taxon>Lolium</taxon>
    </lineage>
</organism>
<evidence type="ECO:0000313" key="2">
    <source>
        <dbReference type="Proteomes" id="UP001231189"/>
    </source>
</evidence>